<evidence type="ECO:0000256" key="5">
    <source>
        <dbReference type="ARBA" id="ARBA00023002"/>
    </source>
</evidence>
<dbReference type="RefSeq" id="WP_163734954.1">
    <property type="nucleotide sequence ID" value="NZ_JAAGOA010000004.1"/>
</dbReference>
<evidence type="ECO:0000256" key="3">
    <source>
        <dbReference type="ARBA" id="ARBA00022630"/>
    </source>
</evidence>
<evidence type="ECO:0000256" key="1">
    <source>
        <dbReference type="ARBA" id="ARBA00001974"/>
    </source>
</evidence>
<dbReference type="Proteomes" id="UP000475214">
    <property type="component" value="Unassembled WGS sequence"/>
</dbReference>
<keyword evidence="4" id="KW-0274">FAD</keyword>
<dbReference type="PROSITE" id="PS51387">
    <property type="entry name" value="FAD_PCMH"/>
    <property type="match status" value="1"/>
</dbReference>
<reference evidence="7 8" key="1">
    <citation type="submission" date="2020-02" db="EMBL/GenBank/DDBJ databases">
        <authorList>
            <person name="Li X.-J."/>
            <person name="Han X.-M."/>
        </authorList>
    </citation>
    <scope>NUCLEOTIDE SEQUENCE [LARGE SCALE GENOMIC DNA]</scope>
    <source>
        <strain evidence="7 8">CCTCC AB 2017055</strain>
    </source>
</reference>
<dbReference type="PANTHER" id="PTHR42973:SF39">
    <property type="entry name" value="FAD-BINDING PCMH-TYPE DOMAIN-CONTAINING PROTEIN"/>
    <property type="match status" value="1"/>
</dbReference>
<dbReference type="InterPro" id="IPR016166">
    <property type="entry name" value="FAD-bd_PCMH"/>
</dbReference>
<keyword evidence="5" id="KW-0560">Oxidoreductase</keyword>
<dbReference type="GO" id="GO:0071949">
    <property type="term" value="F:FAD binding"/>
    <property type="evidence" value="ECO:0007669"/>
    <property type="project" value="InterPro"/>
</dbReference>
<accession>A0A6L9S5I2</accession>
<evidence type="ECO:0000313" key="7">
    <source>
        <dbReference type="EMBL" id="NEE00001.1"/>
    </source>
</evidence>
<dbReference type="GO" id="GO:0016491">
    <property type="term" value="F:oxidoreductase activity"/>
    <property type="evidence" value="ECO:0007669"/>
    <property type="project" value="UniProtKB-KW"/>
</dbReference>
<name>A0A6L9S5I2_9ACTN</name>
<dbReference type="InterPro" id="IPR016169">
    <property type="entry name" value="FAD-bd_PCMH_sub2"/>
</dbReference>
<dbReference type="InterPro" id="IPR050416">
    <property type="entry name" value="FAD-linked_Oxidoreductase"/>
</dbReference>
<keyword evidence="8" id="KW-1185">Reference proteome</keyword>
<dbReference type="Pfam" id="PF08031">
    <property type="entry name" value="BBE"/>
    <property type="match status" value="1"/>
</dbReference>
<dbReference type="Gene3D" id="3.40.462.20">
    <property type="match status" value="1"/>
</dbReference>
<proteinExistence type="inferred from homology"/>
<dbReference type="SUPFAM" id="SSF56176">
    <property type="entry name" value="FAD-binding/transporter-associated domain-like"/>
    <property type="match status" value="1"/>
</dbReference>
<dbReference type="InterPro" id="IPR012951">
    <property type="entry name" value="BBE"/>
</dbReference>
<dbReference type="Pfam" id="PF01565">
    <property type="entry name" value="FAD_binding_4"/>
    <property type="match status" value="1"/>
</dbReference>
<gene>
    <name evidence="7" type="ORF">G1H10_07440</name>
</gene>
<dbReference type="InterPro" id="IPR036318">
    <property type="entry name" value="FAD-bd_PCMH-like_sf"/>
</dbReference>
<feature type="domain" description="FAD-binding PCMH-type" evidence="6">
    <location>
        <begin position="42"/>
        <end position="211"/>
    </location>
</feature>
<evidence type="ECO:0000259" key="6">
    <source>
        <dbReference type="PROSITE" id="PS51387"/>
    </source>
</evidence>
<evidence type="ECO:0000313" key="8">
    <source>
        <dbReference type="Proteomes" id="UP000475214"/>
    </source>
</evidence>
<organism evidence="7 8">
    <name type="scientific">Phytoactinopolyspora halotolerans</name>
    <dbReference type="NCBI Taxonomy" id="1981512"/>
    <lineage>
        <taxon>Bacteria</taxon>
        <taxon>Bacillati</taxon>
        <taxon>Actinomycetota</taxon>
        <taxon>Actinomycetes</taxon>
        <taxon>Jiangellales</taxon>
        <taxon>Jiangellaceae</taxon>
        <taxon>Phytoactinopolyspora</taxon>
    </lineage>
</organism>
<evidence type="ECO:0000256" key="2">
    <source>
        <dbReference type="ARBA" id="ARBA00005466"/>
    </source>
</evidence>
<comment type="caution">
    <text evidence="7">The sequence shown here is derived from an EMBL/GenBank/DDBJ whole genome shotgun (WGS) entry which is preliminary data.</text>
</comment>
<protein>
    <submittedName>
        <fullName evidence="7">FAD-binding oxidoreductase</fullName>
    </submittedName>
</protein>
<dbReference type="Gene3D" id="3.30.465.10">
    <property type="match status" value="1"/>
</dbReference>
<keyword evidence="3" id="KW-0285">Flavoprotein</keyword>
<dbReference type="EMBL" id="JAAGOA010000004">
    <property type="protein sequence ID" value="NEE00001.1"/>
    <property type="molecule type" value="Genomic_DNA"/>
</dbReference>
<dbReference type="Gene3D" id="3.30.43.10">
    <property type="entry name" value="Uridine Diphospho-n-acetylenolpyruvylglucosamine Reductase, domain 2"/>
    <property type="match status" value="1"/>
</dbReference>
<evidence type="ECO:0000256" key="4">
    <source>
        <dbReference type="ARBA" id="ARBA00022827"/>
    </source>
</evidence>
<dbReference type="AlphaFoldDB" id="A0A6L9S5I2"/>
<sequence>METITQSAEPLVARLREEFANRVVTPEHDDYEQARLVFSARVDRRPVAIVRPGDTAQVSRLVTLVREAGLELAVRGGGHSGAGHGVCDGVVLDLSGMKGIEIDAEGRTAWAQTGLTAGEYTAAVGEHGLATGFGDTGVVGIGGITLGGGIGYLSRKYGLTIDDVLAAEVVTADGQILHVDAENHPDLFWAIRGGGGNFGVVTRIKYRLHELDGVVGGLLVLPASADVLHQAVAIAEAAPDELSTIINVMVAPPMPFLPAEVHGQLIIMVMLCYAGPAEDGEQIVAPFRELATPIVDMVRPMSYPEMFPPEHPPRMGAVSRMVYLDGLSAESAELITDRLTWSPAPMRAVQLRVLGGAIARTADDATAYAHRGRRLMGNVAAMSPDPAAVAEYEPWVDKVAGKLKEAVPGTYVNFLGDEGPERVREAYPGKTGDRLAEVKRVYDPANFFRLNQNVLPAGVGDGV</sequence>
<dbReference type="InterPro" id="IPR006094">
    <property type="entry name" value="Oxid_FAD_bind_N"/>
</dbReference>
<comment type="similarity">
    <text evidence="2">Belongs to the oxygen-dependent FAD-linked oxidoreductase family.</text>
</comment>
<comment type="cofactor">
    <cofactor evidence="1">
        <name>FAD</name>
        <dbReference type="ChEBI" id="CHEBI:57692"/>
    </cofactor>
</comment>
<dbReference type="PANTHER" id="PTHR42973">
    <property type="entry name" value="BINDING OXIDOREDUCTASE, PUTATIVE (AFU_ORTHOLOGUE AFUA_1G17690)-RELATED"/>
    <property type="match status" value="1"/>
</dbReference>
<dbReference type="InterPro" id="IPR016167">
    <property type="entry name" value="FAD-bd_PCMH_sub1"/>
</dbReference>